<dbReference type="Proteomes" id="UP001499878">
    <property type="component" value="Unassembled WGS sequence"/>
</dbReference>
<evidence type="ECO:0000313" key="2">
    <source>
        <dbReference type="Proteomes" id="UP001499878"/>
    </source>
</evidence>
<organism evidence="1 2">
    <name type="scientific">Streptomyces thinghirensis</name>
    <dbReference type="NCBI Taxonomy" id="551547"/>
    <lineage>
        <taxon>Bacteria</taxon>
        <taxon>Bacillati</taxon>
        <taxon>Actinomycetota</taxon>
        <taxon>Actinomycetes</taxon>
        <taxon>Kitasatosporales</taxon>
        <taxon>Streptomycetaceae</taxon>
        <taxon>Streptomyces</taxon>
    </lineage>
</organism>
<dbReference type="EMBL" id="BAABJR010000024">
    <property type="protein sequence ID" value="GAA5216160.1"/>
    <property type="molecule type" value="Genomic_DNA"/>
</dbReference>
<accession>A0ABP9TFL7</accession>
<gene>
    <name evidence="1" type="ORF">GCM10023323_68100</name>
</gene>
<comment type="caution">
    <text evidence="1">The sequence shown here is derived from an EMBL/GenBank/DDBJ whole genome shotgun (WGS) entry which is preliminary data.</text>
</comment>
<sequence length="68" mass="7408">MVLALTHVDQLSAHITRIVHDYTDQSPLTLAEVVQGDRIHLKVTAVAPMPEVLPCLVADARTQLRAAP</sequence>
<reference evidence="2" key="1">
    <citation type="journal article" date="2019" name="Int. J. Syst. Evol. Microbiol.">
        <title>The Global Catalogue of Microorganisms (GCM) 10K type strain sequencing project: providing services to taxonomists for standard genome sequencing and annotation.</title>
        <authorList>
            <consortium name="The Broad Institute Genomics Platform"/>
            <consortium name="The Broad Institute Genome Sequencing Center for Infectious Disease"/>
            <person name="Wu L."/>
            <person name="Ma J."/>
        </authorList>
    </citation>
    <scope>NUCLEOTIDE SEQUENCE [LARGE SCALE GENOMIC DNA]</scope>
    <source>
        <strain evidence="2">JCM 18306</strain>
    </source>
</reference>
<name>A0ABP9TFL7_9ACTN</name>
<keyword evidence="2" id="KW-1185">Reference proteome</keyword>
<proteinExistence type="predicted"/>
<evidence type="ECO:0000313" key="1">
    <source>
        <dbReference type="EMBL" id="GAA5216160.1"/>
    </source>
</evidence>
<dbReference type="RefSeq" id="WP_345637177.1">
    <property type="nucleotide sequence ID" value="NZ_BAABJR010000024.1"/>
</dbReference>
<protein>
    <submittedName>
        <fullName evidence="1">Uncharacterized protein</fullName>
    </submittedName>
</protein>